<keyword evidence="3" id="KW-1185">Reference proteome</keyword>
<evidence type="ECO:0000313" key="3">
    <source>
        <dbReference type="Proteomes" id="UP000477849"/>
    </source>
</evidence>
<dbReference type="Gene3D" id="3.10.450.40">
    <property type="match status" value="1"/>
</dbReference>
<proteinExistence type="predicted"/>
<name>A0A6M1RUA1_9HYPH</name>
<feature type="domain" description="PepSY" evidence="1">
    <location>
        <begin position="59"/>
        <end position="116"/>
    </location>
</feature>
<dbReference type="Pfam" id="PF03413">
    <property type="entry name" value="PepSY"/>
    <property type="match status" value="1"/>
</dbReference>
<dbReference type="InterPro" id="IPR025711">
    <property type="entry name" value="PepSY"/>
</dbReference>
<reference evidence="2 3" key="1">
    <citation type="submission" date="2020-02" db="EMBL/GenBank/DDBJ databases">
        <title>Genome sequence of the type strain CCBAU10050 of Rhizobium daejeonense.</title>
        <authorList>
            <person name="Gao J."/>
            <person name="Sun J."/>
        </authorList>
    </citation>
    <scope>NUCLEOTIDE SEQUENCE [LARGE SCALE GENOMIC DNA]</scope>
    <source>
        <strain evidence="2 3">CCBAU10050</strain>
    </source>
</reference>
<organism evidence="2 3">
    <name type="scientific">Rhizobium daejeonense</name>
    <dbReference type="NCBI Taxonomy" id="240521"/>
    <lineage>
        <taxon>Bacteria</taxon>
        <taxon>Pseudomonadati</taxon>
        <taxon>Pseudomonadota</taxon>
        <taxon>Alphaproteobacteria</taxon>
        <taxon>Hyphomicrobiales</taxon>
        <taxon>Rhizobiaceae</taxon>
        <taxon>Rhizobium/Agrobacterium group</taxon>
        <taxon>Rhizobium</taxon>
    </lineage>
</organism>
<dbReference type="EMBL" id="JAAKZH010000001">
    <property type="protein sequence ID" value="NGO62495.1"/>
    <property type="molecule type" value="Genomic_DNA"/>
</dbReference>
<dbReference type="Proteomes" id="UP000477849">
    <property type="component" value="Unassembled WGS sequence"/>
</dbReference>
<comment type="caution">
    <text evidence="2">The sequence shown here is derived from an EMBL/GenBank/DDBJ whole genome shotgun (WGS) entry which is preliminary data.</text>
</comment>
<accession>A0A6M1RUA1</accession>
<gene>
    <name evidence="2" type="ORF">G6N76_02325</name>
</gene>
<protein>
    <submittedName>
        <fullName evidence="2">Peptidase</fullName>
    </submittedName>
</protein>
<evidence type="ECO:0000259" key="1">
    <source>
        <dbReference type="Pfam" id="PF03413"/>
    </source>
</evidence>
<evidence type="ECO:0000313" key="2">
    <source>
        <dbReference type="EMBL" id="NGO62495.1"/>
    </source>
</evidence>
<dbReference type="RefSeq" id="WP_163900349.1">
    <property type="nucleotide sequence ID" value="NZ_CP048427.1"/>
</dbReference>
<sequence>MRGSGSGWLVATAAVCLLLPGFVLGHASDARADGDHFHADNDDDRDRIRESVEKGEIKSLAELRRIVLSRVSGKIVSTEIDRKGKSFVYEFRVLSTAGRLVEVEVDAASGRIEEIENQE</sequence>
<dbReference type="AlphaFoldDB" id="A0A6M1RUA1"/>